<dbReference type="PANTHER" id="PTHR33785:SF5">
    <property type="entry name" value="SERINE_ARGININE REPETITIVE MATRIX PROTEIN"/>
    <property type="match status" value="1"/>
</dbReference>
<dbReference type="EMBL" id="PKMF04000049">
    <property type="protein sequence ID" value="KAK7855069.1"/>
    <property type="molecule type" value="Genomic_DNA"/>
</dbReference>
<dbReference type="Proteomes" id="UP000237347">
    <property type="component" value="Unassembled WGS sequence"/>
</dbReference>
<gene>
    <name evidence="2" type="ORF">CFP56_029842</name>
</gene>
<dbReference type="Gramene" id="rna-CFP56_62964">
    <property type="protein sequence ID" value="cds-POE49371.1"/>
    <property type="gene ID" value="gene-CFP56_62964"/>
</dbReference>
<keyword evidence="3" id="KW-1185">Reference proteome</keyword>
<name>A0AAW0LUK1_QUESU</name>
<evidence type="ECO:0000313" key="2">
    <source>
        <dbReference type="EMBL" id="KAK7855069.1"/>
    </source>
</evidence>
<feature type="region of interest" description="Disordered" evidence="1">
    <location>
        <begin position="175"/>
        <end position="196"/>
    </location>
</feature>
<accession>A0AAW0LUK1</accession>
<feature type="compositionally biased region" description="Basic and acidic residues" evidence="1">
    <location>
        <begin position="95"/>
        <end position="109"/>
    </location>
</feature>
<reference evidence="2 3" key="1">
    <citation type="journal article" date="2018" name="Sci. Data">
        <title>The draft genome sequence of cork oak.</title>
        <authorList>
            <person name="Ramos A.M."/>
            <person name="Usie A."/>
            <person name="Barbosa P."/>
            <person name="Barros P.M."/>
            <person name="Capote T."/>
            <person name="Chaves I."/>
            <person name="Simoes F."/>
            <person name="Abreu I."/>
            <person name="Carrasquinho I."/>
            <person name="Faro C."/>
            <person name="Guimaraes J.B."/>
            <person name="Mendonca D."/>
            <person name="Nobrega F."/>
            <person name="Rodrigues L."/>
            <person name="Saibo N.J.M."/>
            <person name="Varela M.C."/>
            <person name="Egas C."/>
            <person name="Matos J."/>
            <person name="Miguel C.M."/>
            <person name="Oliveira M.M."/>
            <person name="Ricardo C.P."/>
            <person name="Goncalves S."/>
        </authorList>
    </citation>
    <scope>NUCLEOTIDE SEQUENCE [LARGE SCALE GENOMIC DNA]</scope>
    <source>
        <strain evidence="3">cv. HL8</strain>
    </source>
</reference>
<sequence length="346" mass="39990">MEHVDDLFESFSSRDEKVEALDLWKESWFFENLLYRKTRMFKCHSDLCPSSNFGQEILVKNLNGENTSLTKKLTEDNDFANPNLVRTPSLPPCLGREEGTKEKESDRTMSKLNQQTVDPNLLQTPMQSRTCIGRREGIQEKENDGSSTKLSGQAMRQNLLRIPSLPLDMRRKEMVQEEESDPRMSKCTRQASPNVQRHKCLTHSSSLPRYRPPRNLEVETIKSNCTKEMRRQYLNQTKSNKSPSDLEIEEVQGFKDLGFTFDKDLSPSVVNILPGLQQKQHEDLDQDKVRRPYLSEAWCVQSCAPPPIPNWAPKASTEDLKAQIKFWARSVASNMRQEFEDFCPNQ</sequence>
<comment type="caution">
    <text evidence="2">The sequence shown here is derived from an EMBL/GenBank/DDBJ whole genome shotgun (WGS) entry which is preliminary data.</text>
</comment>
<protein>
    <submittedName>
        <fullName evidence="2">Uncharacterized protein</fullName>
    </submittedName>
</protein>
<dbReference type="PANTHER" id="PTHR33785">
    <property type="entry name" value="OS06G0550800 PROTEIN"/>
    <property type="match status" value="1"/>
</dbReference>
<dbReference type="AlphaFoldDB" id="A0AAW0LUK1"/>
<evidence type="ECO:0000313" key="3">
    <source>
        <dbReference type="Proteomes" id="UP000237347"/>
    </source>
</evidence>
<evidence type="ECO:0000256" key="1">
    <source>
        <dbReference type="SAM" id="MobiDB-lite"/>
    </source>
</evidence>
<organism evidence="2 3">
    <name type="scientific">Quercus suber</name>
    <name type="common">Cork oak</name>
    <dbReference type="NCBI Taxonomy" id="58331"/>
    <lineage>
        <taxon>Eukaryota</taxon>
        <taxon>Viridiplantae</taxon>
        <taxon>Streptophyta</taxon>
        <taxon>Embryophyta</taxon>
        <taxon>Tracheophyta</taxon>
        <taxon>Spermatophyta</taxon>
        <taxon>Magnoliopsida</taxon>
        <taxon>eudicotyledons</taxon>
        <taxon>Gunneridae</taxon>
        <taxon>Pentapetalae</taxon>
        <taxon>rosids</taxon>
        <taxon>fabids</taxon>
        <taxon>Fagales</taxon>
        <taxon>Fagaceae</taxon>
        <taxon>Quercus</taxon>
    </lineage>
</organism>
<feature type="region of interest" description="Disordered" evidence="1">
    <location>
        <begin position="78"/>
        <end position="110"/>
    </location>
</feature>
<proteinExistence type="predicted"/>